<name>A0A1X1V990_MYCGS</name>
<dbReference type="Proteomes" id="UP000193738">
    <property type="component" value="Unassembled WGS sequence"/>
</dbReference>
<comment type="caution">
    <text evidence="1">The sequence shown here is derived from an EMBL/GenBank/DDBJ whole genome shotgun (WGS) entry which is preliminary data.</text>
</comment>
<dbReference type="SUPFAM" id="SSF51905">
    <property type="entry name" value="FAD/NAD(P)-binding domain"/>
    <property type="match status" value="1"/>
</dbReference>
<dbReference type="InterPro" id="IPR036188">
    <property type="entry name" value="FAD/NAD-bd_sf"/>
</dbReference>
<gene>
    <name evidence="1" type="ORF">AWC07_13435</name>
</gene>
<evidence type="ECO:0008006" key="3">
    <source>
        <dbReference type="Google" id="ProtNLM"/>
    </source>
</evidence>
<dbReference type="InterPro" id="IPR052541">
    <property type="entry name" value="SQRD"/>
</dbReference>
<evidence type="ECO:0000313" key="2">
    <source>
        <dbReference type="Proteomes" id="UP000193738"/>
    </source>
</evidence>
<dbReference type="EMBL" id="LQOX01000123">
    <property type="protein sequence ID" value="ORV65508.1"/>
    <property type="molecule type" value="Genomic_DNA"/>
</dbReference>
<dbReference type="AlphaFoldDB" id="A0A1X1V990"/>
<dbReference type="PANTHER" id="PTHR43755">
    <property type="match status" value="1"/>
</dbReference>
<protein>
    <recommendedName>
        <fullName evidence="3">FAD/NAD(P)-binding domain-containing protein</fullName>
    </recommendedName>
</protein>
<dbReference type="PANTHER" id="PTHR43755:SF1">
    <property type="entry name" value="FAD-DEPENDENT PYRIDINE NUCLEOTIDE-DISULPHIDE OXIDOREDUCTASE"/>
    <property type="match status" value="1"/>
</dbReference>
<evidence type="ECO:0000313" key="1">
    <source>
        <dbReference type="EMBL" id="ORV65508.1"/>
    </source>
</evidence>
<accession>A0A1X1V990</accession>
<reference evidence="1 2" key="1">
    <citation type="submission" date="2016-01" db="EMBL/GenBank/DDBJ databases">
        <title>The new phylogeny of the genus Mycobacterium.</title>
        <authorList>
            <person name="Tarcisio F."/>
            <person name="Conor M."/>
            <person name="Antonella G."/>
            <person name="Elisabetta G."/>
            <person name="Giulia F.S."/>
            <person name="Sara T."/>
            <person name="Anna F."/>
            <person name="Clotilde B."/>
            <person name="Roberto B."/>
            <person name="Veronica D.S."/>
            <person name="Fabio R."/>
            <person name="Monica P."/>
            <person name="Olivier J."/>
            <person name="Enrico T."/>
            <person name="Nicola S."/>
        </authorList>
    </citation>
    <scope>NUCLEOTIDE SEQUENCE [LARGE SCALE GENOMIC DNA]</scope>
    <source>
        <strain evidence="1 2">DSM 43505</strain>
    </source>
</reference>
<dbReference type="Gene3D" id="3.50.50.60">
    <property type="entry name" value="FAD/NAD(P)-binding domain"/>
    <property type="match status" value="1"/>
</dbReference>
<sequence length="163" mass="17384">MLAVVAKSGLAPDGWIPVEKTNLGTRFPGVYAIGDVAAAYTAKAGTFAERAAQFVADDIVANLRGTPPPGPYDGAGECFMEFGRGEVAKMYADFLSGPKPTGVLMGPSVELAAEKANFARCRQERWFSGLSSVELLREAKRRQATSHIAMREANTGCPKTTVR</sequence>
<dbReference type="STRING" id="1777.AWC07_13435"/>
<keyword evidence="2" id="KW-1185">Reference proteome</keyword>
<organism evidence="1 2">
    <name type="scientific">Mycobacterium gastri</name>
    <dbReference type="NCBI Taxonomy" id="1777"/>
    <lineage>
        <taxon>Bacteria</taxon>
        <taxon>Bacillati</taxon>
        <taxon>Actinomycetota</taxon>
        <taxon>Actinomycetes</taxon>
        <taxon>Mycobacteriales</taxon>
        <taxon>Mycobacteriaceae</taxon>
        <taxon>Mycobacterium</taxon>
    </lineage>
</organism>
<proteinExistence type="predicted"/>